<dbReference type="Proteomes" id="UP000249056">
    <property type="component" value="Unassembled WGS sequence"/>
</dbReference>
<feature type="domain" description="DUF5672" evidence="1">
    <location>
        <begin position="65"/>
        <end position="192"/>
    </location>
</feature>
<dbReference type="EMBL" id="QKRW01000049">
    <property type="protein sequence ID" value="RAL59654.1"/>
    <property type="molecule type" value="Genomic_DNA"/>
</dbReference>
<evidence type="ECO:0000259" key="1">
    <source>
        <dbReference type="Pfam" id="PF18922"/>
    </source>
</evidence>
<organism evidence="2 3">
    <name type="scientific">Monilinia fructigena</name>
    <dbReference type="NCBI Taxonomy" id="38457"/>
    <lineage>
        <taxon>Eukaryota</taxon>
        <taxon>Fungi</taxon>
        <taxon>Dikarya</taxon>
        <taxon>Ascomycota</taxon>
        <taxon>Pezizomycotina</taxon>
        <taxon>Leotiomycetes</taxon>
        <taxon>Helotiales</taxon>
        <taxon>Sclerotiniaceae</taxon>
        <taxon>Monilinia</taxon>
    </lineage>
</organism>
<dbReference type="Pfam" id="PF18922">
    <property type="entry name" value="DUF5672"/>
    <property type="match status" value="1"/>
</dbReference>
<sequence>MATTSTGLASWSFGSRMRPMAIVGVFLSLVFVYGFAYQLKHYEAPSSKPNTSAVEPHTIVQIKTVEYTVTHTNPELYKFLSPAEHLLVFQPDSILCTKAPTTLNDFLQYDYVGAPWSAQSTYGGNGGLSLRRVSSILKVLEKERRKPGDGQLEDLWLSNTLNKLQGTKMANAKVSKSFSVESIWDEAPLGYHIGWLGVHHGQIWDKPEYVSHIMNYCPEVKIILGMKLDNDKPEGIS</sequence>
<evidence type="ECO:0000313" key="3">
    <source>
        <dbReference type="Proteomes" id="UP000249056"/>
    </source>
</evidence>
<proteinExistence type="predicted"/>
<dbReference type="OrthoDB" id="10025998at2759"/>
<dbReference type="AlphaFoldDB" id="A0A395IIE9"/>
<comment type="caution">
    <text evidence="2">The sequence shown here is derived from an EMBL/GenBank/DDBJ whole genome shotgun (WGS) entry which is preliminary data.</text>
</comment>
<accession>A0A395IIE9</accession>
<reference evidence="2 3" key="1">
    <citation type="submission" date="2018-06" db="EMBL/GenBank/DDBJ databases">
        <title>Genome Sequence of the Brown Rot Fungal Pathogen Monilinia fructigena.</title>
        <authorList>
            <person name="Landi L."/>
            <person name="De Miccolis Angelini R.M."/>
            <person name="Pollastro S."/>
            <person name="Abate D."/>
            <person name="Faretra F."/>
            <person name="Romanazzi G."/>
        </authorList>
    </citation>
    <scope>NUCLEOTIDE SEQUENCE [LARGE SCALE GENOMIC DNA]</scope>
    <source>
        <strain evidence="2 3">Mfrg269</strain>
    </source>
</reference>
<protein>
    <recommendedName>
        <fullName evidence="1">DUF5672 domain-containing protein</fullName>
    </recommendedName>
</protein>
<gene>
    <name evidence="2" type="ORF">DID88_000287</name>
</gene>
<keyword evidence="3" id="KW-1185">Reference proteome</keyword>
<evidence type="ECO:0000313" key="2">
    <source>
        <dbReference type="EMBL" id="RAL59654.1"/>
    </source>
</evidence>
<name>A0A395IIE9_9HELO</name>
<dbReference type="InterPro" id="IPR043729">
    <property type="entry name" value="DUF5672"/>
</dbReference>